<feature type="region of interest" description="Disordered" evidence="1">
    <location>
        <begin position="1"/>
        <end position="29"/>
    </location>
</feature>
<name>A0A9D4TH13_CHLVU</name>
<feature type="compositionally biased region" description="Low complexity" evidence="1">
    <location>
        <begin position="1"/>
        <end position="28"/>
    </location>
</feature>
<evidence type="ECO:0000256" key="1">
    <source>
        <dbReference type="SAM" id="MobiDB-lite"/>
    </source>
</evidence>
<comment type="caution">
    <text evidence="2">The sequence shown here is derived from an EMBL/GenBank/DDBJ whole genome shotgun (WGS) entry which is preliminary data.</text>
</comment>
<sequence length="194" mass="21416">MSVPDTATSQASQAAAASHSAGGSTPSGRFEVGGLWEGAKAWAADAWEEAQGAALARQQAYNAWLDHHWQSFEERVQQRLGDGEEWRAWKEQQRQRWGELAEEGEQLVRREMGVLEKYWQKQYPQASQPQQPASSSFRLSYLLLPLCPSLRSRHPFGQKTKMALVGEMRDTGTRLAGGFRALGSALGGAGTRGK</sequence>
<proteinExistence type="predicted"/>
<accession>A0A9D4TH13</accession>
<dbReference type="EMBL" id="SIDB01000012">
    <property type="protein sequence ID" value="KAI3425218.1"/>
    <property type="molecule type" value="Genomic_DNA"/>
</dbReference>
<evidence type="ECO:0000313" key="3">
    <source>
        <dbReference type="Proteomes" id="UP001055712"/>
    </source>
</evidence>
<dbReference type="AlphaFoldDB" id="A0A9D4TH13"/>
<reference evidence="2" key="2">
    <citation type="submission" date="2020-11" db="EMBL/GenBank/DDBJ databases">
        <authorList>
            <person name="Cecchin M."/>
            <person name="Marcolungo L."/>
            <person name="Rossato M."/>
            <person name="Girolomoni L."/>
            <person name="Cosentino E."/>
            <person name="Cuine S."/>
            <person name="Li-Beisson Y."/>
            <person name="Delledonne M."/>
            <person name="Ballottari M."/>
        </authorList>
    </citation>
    <scope>NUCLEOTIDE SEQUENCE</scope>
    <source>
        <strain evidence="2">211/11P</strain>
        <tissue evidence="2">Whole cell</tissue>
    </source>
</reference>
<keyword evidence="3" id="KW-1185">Reference proteome</keyword>
<gene>
    <name evidence="2" type="ORF">D9Q98_008986</name>
</gene>
<reference evidence="2" key="1">
    <citation type="journal article" date="2019" name="Plant J.">
        <title>Chlorella vulgaris genome assembly and annotation reveals the molecular basis for metabolic acclimation to high light conditions.</title>
        <authorList>
            <person name="Cecchin M."/>
            <person name="Marcolungo L."/>
            <person name="Rossato M."/>
            <person name="Girolomoni L."/>
            <person name="Cosentino E."/>
            <person name="Cuine S."/>
            <person name="Li-Beisson Y."/>
            <person name="Delledonne M."/>
            <person name="Ballottari M."/>
        </authorList>
    </citation>
    <scope>NUCLEOTIDE SEQUENCE</scope>
    <source>
        <strain evidence="2">211/11P</strain>
    </source>
</reference>
<evidence type="ECO:0000313" key="2">
    <source>
        <dbReference type="EMBL" id="KAI3425218.1"/>
    </source>
</evidence>
<organism evidence="2 3">
    <name type="scientific">Chlorella vulgaris</name>
    <name type="common">Green alga</name>
    <dbReference type="NCBI Taxonomy" id="3077"/>
    <lineage>
        <taxon>Eukaryota</taxon>
        <taxon>Viridiplantae</taxon>
        <taxon>Chlorophyta</taxon>
        <taxon>core chlorophytes</taxon>
        <taxon>Trebouxiophyceae</taxon>
        <taxon>Chlorellales</taxon>
        <taxon>Chlorellaceae</taxon>
        <taxon>Chlorella clade</taxon>
        <taxon>Chlorella</taxon>
    </lineage>
</organism>
<dbReference type="Proteomes" id="UP001055712">
    <property type="component" value="Unassembled WGS sequence"/>
</dbReference>
<protein>
    <submittedName>
        <fullName evidence="2">Uncharacterized protein</fullName>
    </submittedName>
</protein>